<dbReference type="STRING" id="1833852.B0537_12380"/>
<evidence type="ECO:0000259" key="1">
    <source>
        <dbReference type="Pfam" id="PF07238"/>
    </source>
</evidence>
<gene>
    <name evidence="3" type="ORF">B0537_12380</name>
</gene>
<protein>
    <submittedName>
        <fullName evidence="3">Pilus assembly protein PilZ</fullName>
    </submittedName>
</protein>
<dbReference type="Gene3D" id="2.40.10.220">
    <property type="entry name" value="predicted glycosyltransferase like domains"/>
    <property type="match status" value="1"/>
</dbReference>
<evidence type="ECO:0000313" key="4">
    <source>
        <dbReference type="Proteomes" id="UP000189464"/>
    </source>
</evidence>
<dbReference type="EMBL" id="CP019698">
    <property type="protein sequence ID" value="AQS59806.1"/>
    <property type="molecule type" value="Genomic_DNA"/>
</dbReference>
<evidence type="ECO:0000313" key="3">
    <source>
        <dbReference type="EMBL" id="AQS59806.1"/>
    </source>
</evidence>
<dbReference type="Proteomes" id="UP000189464">
    <property type="component" value="Chromosome"/>
</dbReference>
<accession>A0A1S6IYH8</accession>
<organism evidence="3 4">
    <name type="scientific">Desulforamulus ferrireducens</name>
    <dbReference type="NCBI Taxonomy" id="1833852"/>
    <lineage>
        <taxon>Bacteria</taxon>
        <taxon>Bacillati</taxon>
        <taxon>Bacillota</taxon>
        <taxon>Clostridia</taxon>
        <taxon>Eubacteriales</taxon>
        <taxon>Peptococcaceae</taxon>
        <taxon>Desulforamulus</taxon>
    </lineage>
</organism>
<sequence length="227" mass="26228">MRLGVEDVAEKLKIGQRLTIFPMHSEEQFISSVYDMDGKGIYVPIPYNNNHPLVLSHGEKVRIKYMGEGSVYLFVTEAIGRKAEQDKLPLYVFKHPRPEDITRIQMREFARVPVLMDIFFAPPPAKNEEPVFQKAYSVDLSGGGIKIALKEPVKTGTILLVKFDLYIRAKKRQEEFRLLAKTVRCQLADDEAKVYHASLQFLDIRPAQQDLLMAFVFERMVEIKRRQ</sequence>
<keyword evidence="4" id="KW-1185">Reference proteome</keyword>
<name>A0A1S6IYH8_9FIRM</name>
<dbReference type="KEGG" id="dfg:B0537_12380"/>
<feature type="domain" description="PilZ" evidence="1">
    <location>
        <begin position="107"/>
        <end position="218"/>
    </location>
</feature>
<dbReference type="Pfam" id="PF07238">
    <property type="entry name" value="PilZ"/>
    <property type="match status" value="1"/>
</dbReference>
<dbReference type="AlphaFoldDB" id="A0A1S6IYH8"/>
<reference evidence="3 4" key="1">
    <citation type="journal article" date="2016" name="Int. J. Syst. Evol. Microbiol.">
        <title>Desulfotomaculum ferrireducens sp. nov., a moderately thermophilic sulfate-reducing and dissimilatory Fe(III)-reducing bacterium isolated from compost.</title>
        <authorList>
            <person name="Yang G."/>
            <person name="Guo J."/>
            <person name="Zhuang L."/>
            <person name="Yuan Y."/>
            <person name="Zhou S."/>
        </authorList>
    </citation>
    <scope>NUCLEOTIDE SEQUENCE [LARGE SCALE GENOMIC DNA]</scope>
    <source>
        <strain evidence="3 4">GSS09</strain>
    </source>
</reference>
<feature type="domain" description="Type III secretion system flagellar brake protein YcgR PilZN" evidence="2">
    <location>
        <begin position="13"/>
        <end position="96"/>
    </location>
</feature>
<dbReference type="GO" id="GO:0035438">
    <property type="term" value="F:cyclic-di-GMP binding"/>
    <property type="evidence" value="ECO:0007669"/>
    <property type="project" value="InterPro"/>
</dbReference>
<evidence type="ECO:0000259" key="2">
    <source>
        <dbReference type="Pfam" id="PF12945"/>
    </source>
</evidence>
<dbReference type="InterPro" id="IPR009875">
    <property type="entry name" value="PilZ_domain"/>
</dbReference>
<proteinExistence type="predicted"/>
<dbReference type="InterPro" id="IPR009926">
    <property type="entry name" value="T3SS_YcgR_PilZN"/>
</dbReference>
<dbReference type="Pfam" id="PF12945">
    <property type="entry name" value="PilZNR"/>
    <property type="match status" value="1"/>
</dbReference>